<proteinExistence type="predicted"/>
<evidence type="ECO:0000259" key="3">
    <source>
        <dbReference type="PROSITE" id="PS50109"/>
    </source>
</evidence>
<accession>A0A7C4ET50</accession>
<dbReference type="Pfam" id="PF02518">
    <property type="entry name" value="HATPase_c"/>
    <property type="match status" value="1"/>
</dbReference>
<comment type="catalytic activity">
    <reaction evidence="1">
        <text>ATP + protein L-histidine = ADP + protein N-phospho-L-histidine.</text>
        <dbReference type="EC" id="2.7.13.3"/>
    </reaction>
</comment>
<dbReference type="Gene3D" id="3.30.565.10">
    <property type="entry name" value="Histidine kinase-like ATPase, C-terminal domain"/>
    <property type="match status" value="1"/>
</dbReference>
<dbReference type="GO" id="GO:0005524">
    <property type="term" value="F:ATP binding"/>
    <property type="evidence" value="ECO:0007669"/>
    <property type="project" value="UniProtKB-KW"/>
</dbReference>
<dbReference type="EMBL" id="DTGT01000012">
    <property type="protein sequence ID" value="HGH59733.1"/>
    <property type="molecule type" value="Genomic_DNA"/>
</dbReference>
<name>A0A7C4ET50_9BACT</name>
<dbReference type="SUPFAM" id="SSF55874">
    <property type="entry name" value="ATPase domain of HSP90 chaperone/DNA topoisomerase II/histidine kinase"/>
    <property type="match status" value="1"/>
</dbReference>
<keyword evidence="4" id="KW-0547">Nucleotide-binding</keyword>
<dbReference type="EC" id="2.7.13.3" evidence="2"/>
<organism evidence="4">
    <name type="scientific">Desulfomonile tiedjei</name>
    <dbReference type="NCBI Taxonomy" id="2358"/>
    <lineage>
        <taxon>Bacteria</taxon>
        <taxon>Pseudomonadati</taxon>
        <taxon>Thermodesulfobacteriota</taxon>
        <taxon>Desulfomonilia</taxon>
        <taxon>Desulfomonilales</taxon>
        <taxon>Desulfomonilaceae</taxon>
        <taxon>Desulfomonile</taxon>
    </lineage>
</organism>
<gene>
    <name evidence="4" type="ORF">ENV54_00390</name>
</gene>
<protein>
    <recommendedName>
        <fullName evidence="2">histidine kinase</fullName>
        <ecNumber evidence="2">2.7.13.3</ecNumber>
    </recommendedName>
</protein>
<dbReference type="PROSITE" id="PS50109">
    <property type="entry name" value="HIS_KIN"/>
    <property type="match status" value="1"/>
</dbReference>
<dbReference type="InterPro" id="IPR004358">
    <property type="entry name" value="Sig_transdc_His_kin-like_C"/>
</dbReference>
<sequence>MEDISLHILDVAENGIRAGASLVQISIREDVASDELVVTIQDNGRGMEPDFLKNVLDPFVTTRTTRKVGLGLSLFQQSAMEADGDLVIESKVGLGTTVKARMRHGHIDRKPLGNMVETMLTLIEGNPNVDFVYTHVKNGKGYVLDTRTLRQELEEVPINSPAVIELIKQDLLTGLQEIQ</sequence>
<dbReference type="GO" id="GO:0004673">
    <property type="term" value="F:protein histidine kinase activity"/>
    <property type="evidence" value="ECO:0007669"/>
    <property type="project" value="UniProtKB-EC"/>
</dbReference>
<dbReference type="InterPro" id="IPR003594">
    <property type="entry name" value="HATPase_dom"/>
</dbReference>
<dbReference type="InterPro" id="IPR005467">
    <property type="entry name" value="His_kinase_dom"/>
</dbReference>
<evidence type="ECO:0000256" key="2">
    <source>
        <dbReference type="ARBA" id="ARBA00012438"/>
    </source>
</evidence>
<evidence type="ECO:0000256" key="1">
    <source>
        <dbReference type="ARBA" id="ARBA00000085"/>
    </source>
</evidence>
<comment type="caution">
    <text evidence="4">The sequence shown here is derived from an EMBL/GenBank/DDBJ whole genome shotgun (WGS) entry which is preliminary data.</text>
</comment>
<dbReference type="AlphaFoldDB" id="A0A7C4ET50"/>
<reference evidence="4" key="1">
    <citation type="journal article" date="2020" name="mSystems">
        <title>Genome- and Community-Level Interaction Insights into Carbon Utilization and Element Cycling Functions of Hydrothermarchaeota in Hydrothermal Sediment.</title>
        <authorList>
            <person name="Zhou Z."/>
            <person name="Liu Y."/>
            <person name="Xu W."/>
            <person name="Pan J."/>
            <person name="Luo Z.H."/>
            <person name="Li M."/>
        </authorList>
    </citation>
    <scope>NUCLEOTIDE SEQUENCE [LARGE SCALE GENOMIC DNA]</scope>
    <source>
        <strain evidence="4">SpSt-769</strain>
    </source>
</reference>
<feature type="domain" description="Histidine kinase" evidence="3">
    <location>
        <begin position="1"/>
        <end position="106"/>
    </location>
</feature>
<dbReference type="InterPro" id="IPR036890">
    <property type="entry name" value="HATPase_C_sf"/>
</dbReference>
<dbReference type="PRINTS" id="PR00344">
    <property type="entry name" value="BCTRLSENSOR"/>
</dbReference>
<evidence type="ECO:0000313" key="4">
    <source>
        <dbReference type="EMBL" id="HGH59733.1"/>
    </source>
</evidence>
<dbReference type="SMART" id="SM00387">
    <property type="entry name" value="HATPase_c"/>
    <property type="match status" value="1"/>
</dbReference>
<keyword evidence="4" id="KW-0067">ATP-binding</keyword>